<dbReference type="InterPro" id="IPR036087">
    <property type="entry name" value="Nict_dMeBzImd_PRibTrfase_sf"/>
</dbReference>
<dbReference type="Gene3D" id="1.10.1610.10">
    <property type="match status" value="1"/>
</dbReference>
<dbReference type="PANTHER" id="PTHR43463:SF1">
    <property type="entry name" value="NICOTINATE-NUCLEOTIDE--DIMETHYLBENZIMIDAZOLE PHOSPHORIBOSYLTRANSFERASE"/>
    <property type="match status" value="1"/>
</dbReference>
<dbReference type="Proteomes" id="UP000253570">
    <property type="component" value="Unassembled WGS sequence"/>
</dbReference>
<evidence type="ECO:0000256" key="9">
    <source>
        <dbReference type="ARBA" id="ARBA00047340"/>
    </source>
</evidence>
<evidence type="ECO:0000256" key="3">
    <source>
        <dbReference type="ARBA" id="ARBA00011991"/>
    </source>
</evidence>
<dbReference type="InterPro" id="IPR023195">
    <property type="entry name" value="Nict_dMeBzImd_PRibTrfase_N"/>
</dbReference>
<evidence type="ECO:0000256" key="1">
    <source>
        <dbReference type="ARBA" id="ARBA00005049"/>
    </source>
</evidence>
<evidence type="ECO:0000256" key="8">
    <source>
        <dbReference type="ARBA" id="ARBA00030686"/>
    </source>
</evidence>
<comment type="caution">
    <text evidence="10">The sequence shown here is derived from an EMBL/GenBank/DDBJ whole genome shotgun (WGS) entry which is preliminary data.</text>
</comment>
<dbReference type="SUPFAM" id="SSF52733">
    <property type="entry name" value="Nicotinate mononucleotide:5,6-dimethylbenzimidazole phosphoribosyltransferase (CobT)"/>
    <property type="match status" value="1"/>
</dbReference>
<keyword evidence="6 10" id="KW-0328">Glycosyltransferase</keyword>
<evidence type="ECO:0000313" key="10">
    <source>
        <dbReference type="EMBL" id="RCL73290.1"/>
    </source>
</evidence>
<dbReference type="GO" id="GO:0009236">
    <property type="term" value="P:cobalamin biosynthetic process"/>
    <property type="evidence" value="ECO:0007669"/>
    <property type="project" value="UniProtKB-KW"/>
</dbReference>
<dbReference type="AlphaFoldDB" id="A0A368DN82"/>
<evidence type="ECO:0000256" key="2">
    <source>
        <dbReference type="ARBA" id="ARBA00007110"/>
    </source>
</evidence>
<evidence type="ECO:0000256" key="4">
    <source>
        <dbReference type="ARBA" id="ARBA00015486"/>
    </source>
</evidence>
<dbReference type="NCBIfam" id="NF000996">
    <property type="entry name" value="PRK00105.1"/>
    <property type="match status" value="1"/>
</dbReference>
<reference evidence="10 11" key="1">
    <citation type="journal article" date="2018" name="Microbiome">
        <title>Fine metagenomic profile of the Mediterranean stratified and mixed water columns revealed by assembly and recruitment.</title>
        <authorList>
            <person name="Haro-Moreno J.M."/>
            <person name="Lopez-Perez M."/>
            <person name="De La Torre J.R."/>
            <person name="Picazo A."/>
            <person name="Camacho A."/>
            <person name="Rodriguez-Valera F."/>
        </authorList>
    </citation>
    <scope>NUCLEOTIDE SEQUENCE [LARGE SCALE GENOMIC DNA]</scope>
    <source>
        <strain evidence="10">MED-G57</strain>
    </source>
</reference>
<dbReference type="GO" id="GO:0008939">
    <property type="term" value="F:nicotinate-nucleotide-dimethylbenzimidazole phosphoribosyltransferase activity"/>
    <property type="evidence" value="ECO:0007669"/>
    <property type="project" value="UniProtKB-EC"/>
</dbReference>
<keyword evidence="5" id="KW-0169">Cobalamin biosynthesis</keyword>
<evidence type="ECO:0000256" key="5">
    <source>
        <dbReference type="ARBA" id="ARBA00022573"/>
    </source>
</evidence>
<organism evidence="10 11">
    <name type="scientific">PS1 clade bacterium</name>
    <dbReference type="NCBI Taxonomy" id="2175152"/>
    <lineage>
        <taxon>Bacteria</taxon>
        <taxon>Pseudomonadati</taxon>
        <taxon>Pseudomonadota</taxon>
        <taxon>Alphaproteobacteria</taxon>
        <taxon>PS1 clade</taxon>
    </lineage>
</organism>
<evidence type="ECO:0000256" key="6">
    <source>
        <dbReference type="ARBA" id="ARBA00022676"/>
    </source>
</evidence>
<name>A0A368DN82_9PROT</name>
<dbReference type="Pfam" id="PF02277">
    <property type="entry name" value="DBI_PRT"/>
    <property type="match status" value="1"/>
</dbReference>
<comment type="similarity">
    <text evidence="2">Belongs to the CobT family.</text>
</comment>
<dbReference type="PANTHER" id="PTHR43463">
    <property type="entry name" value="NICOTINATE-NUCLEOTIDE--DIMETHYLBENZIMIDAZOLE PHOSPHORIBOSYLTRANSFERASE"/>
    <property type="match status" value="1"/>
</dbReference>
<dbReference type="EMBL" id="QOQD01000008">
    <property type="protein sequence ID" value="RCL73290.1"/>
    <property type="molecule type" value="Genomic_DNA"/>
</dbReference>
<dbReference type="Gene3D" id="3.40.50.10210">
    <property type="match status" value="1"/>
</dbReference>
<keyword evidence="7 10" id="KW-0808">Transferase</keyword>
<dbReference type="UniPathway" id="UPA00061">
    <property type="reaction ID" value="UER00516"/>
</dbReference>
<accession>A0A368DN82</accession>
<comment type="catalytic activity">
    <reaction evidence="9">
        <text>5,6-dimethylbenzimidazole + nicotinate beta-D-ribonucleotide = alpha-ribazole 5'-phosphate + nicotinate + H(+)</text>
        <dbReference type="Rhea" id="RHEA:11196"/>
        <dbReference type="ChEBI" id="CHEBI:15378"/>
        <dbReference type="ChEBI" id="CHEBI:15890"/>
        <dbReference type="ChEBI" id="CHEBI:32544"/>
        <dbReference type="ChEBI" id="CHEBI:57502"/>
        <dbReference type="ChEBI" id="CHEBI:57918"/>
        <dbReference type="EC" id="2.4.2.21"/>
    </reaction>
</comment>
<proteinExistence type="inferred from homology"/>
<comment type="pathway">
    <text evidence="1">Nucleoside biosynthesis; alpha-ribazole biosynthesis; alpha-ribazole from 5,6-dimethylbenzimidazole: step 1/2.</text>
</comment>
<dbReference type="EC" id="2.4.2.21" evidence="3"/>
<evidence type="ECO:0000313" key="11">
    <source>
        <dbReference type="Proteomes" id="UP000253570"/>
    </source>
</evidence>
<gene>
    <name evidence="10" type="ORF">DBW71_03920</name>
</gene>
<dbReference type="CDD" id="cd02439">
    <property type="entry name" value="DMB-PRT_CobT"/>
    <property type="match status" value="1"/>
</dbReference>
<protein>
    <recommendedName>
        <fullName evidence="4">Nicotinate-nucleotide--dimethylbenzimidazole phosphoribosyltransferase</fullName>
        <ecNumber evidence="3">2.4.2.21</ecNumber>
    </recommendedName>
    <alternativeName>
        <fullName evidence="8">N(1)-alpha-phosphoribosyltransferase</fullName>
    </alternativeName>
</protein>
<dbReference type="InterPro" id="IPR003200">
    <property type="entry name" value="Nict_dMeBzImd_PRibTrfase"/>
</dbReference>
<sequence length="321" mass="34721">MPKIDQEAIDLVRKRDQSLLKPNGSLGVLEELVEWVAGWQGSYPPRVDNLSLSIFISNHETANNHAISPFPTSVTEALVKSFRSDHAVVNQICKTHNIGLQVFDLAIEMPTNDITLAPAMLENDCITTILYGREALSSNPDILCLGDAGIGNTTISSAICSALYGGEIDEWVGPGTGASQEMIQKKIEVIKKSQKIHPNRDPFEILRCFGGREFAAILGAILAARFERVPVVLDGFPVCAAAAILHSISPNSIDHCYIGHRSAEPGHSKLLAKINKIPLIDLKMRLGEGSGAAMAIPIIMSAVNIHNNTSTFEEANVPNQK</sequence>
<evidence type="ECO:0000256" key="7">
    <source>
        <dbReference type="ARBA" id="ARBA00022679"/>
    </source>
</evidence>